<keyword evidence="2" id="KW-0808">Transferase</keyword>
<dbReference type="AlphaFoldDB" id="A0A4Q0VWC1"/>
<dbReference type="OrthoDB" id="9810303at2"/>
<dbReference type="PANTHER" id="PTHR48090">
    <property type="entry name" value="UNDECAPRENYL-PHOSPHATE 4-DEOXY-4-FORMAMIDO-L-ARABINOSE TRANSFERASE-RELATED"/>
    <property type="match status" value="1"/>
</dbReference>
<evidence type="ECO:0000313" key="3">
    <source>
        <dbReference type="Proteomes" id="UP000290649"/>
    </source>
</evidence>
<dbReference type="Proteomes" id="UP000290649">
    <property type="component" value="Unassembled WGS sequence"/>
</dbReference>
<feature type="domain" description="Glycosyltransferase 2-like" evidence="1">
    <location>
        <begin position="7"/>
        <end position="177"/>
    </location>
</feature>
<sequence>MERRVVVGLPAYNEENGLPKLLDKMIALKDQVPESFSILIVNDGSSDQTEEVLKSYAKQYPFVQYINHDVNKGLGKAMQTLFQHAVETFADQDILITLDADNTHNPAIIPGLVKKLDDEDLDVVIASRFTKGGKEIGLSAIRKVYSRGAKLFLKTFYPIPYVNDYSCGYRAYRLGYLKKAYQIYGGKLITTNGFECMVEILARFSKIGVHAGEFPLRLEYHLKEGDSKLPVVKTIVGYFKLLKKVKKPPLLE</sequence>
<reference evidence="2 3" key="1">
    <citation type="journal article" date="2019" name="Int. J. Syst. Evol. Microbiol.">
        <title>Anaerobacillus alkaliphilus sp. nov., a novel alkaliphilic and moderately halophilic bacterium.</title>
        <authorList>
            <person name="Borsodi A.K."/>
            <person name="Aszalos J.M."/>
            <person name="Bihari P."/>
            <person name="Nagy I."/>
            <person name="Schumann P."/>
            <person name="Sproer C."/>
            <person name="Kovacs A.L."/>
            <person name="Boka K."/>
            <person name="Dobosy P."/>
            <person name="Ovari M."/>
            <person name="Szili-Kovacs T."/>
            <person name="Toth E."/>
        </authorList>
    </citation>
    <scope>NUCLEOTIDE SEQUENCE [LARGE SCALE GENOMIC DNA]</scope>
    <source>
        <strain evidence="2 3">B16-10</strain>
    </source>
</reference>
<dbReference type="InterPro" id="IPR050256">
    <property type="entry name" value="Glycosyltransferase_2"/>
</dbReference>
<name>A0A4Q0VWC1_9BACI</name>
<keyword evidence="3" id="KW-1185">Reference proteome</keyword>
<dbReference type="InterPro" id="IPR001173">
    <property type="entry name" value="Glyco_trans_2-like"/>
</dbReference>
<evidence type="ECO:0000313" key="2">
    <source>
        <dbReference type="EMBL" id="RXJ02964.1"/>
    </source>
</evidence>
<dbReference type="GO" id="GO:0016740">
    <property type="term" value="F:transferase activity"/>
    <property type="evidence" value="ECO:0007669"/>
    <property type="project" value="UniProtKB-KW"/>
</dbReference>
<protein>
    <submittedName>
        <fullName evidence="2">Glycosyltransferase family 2 protein</fullName>
    </submittedName>
</protein>
<dbReference type="PANTHER" id="PTHR48090:SF7">
    <property type="entry name" value="RFBJ PROTEIN"/>
    <property type="match status" value="1"/>
</dbReference>
<organism evidence="2 3">
    <name type="scientific">Anaerobacillus alkaliphilus</name>
    <dbReference type="NCBI Taxonomy" id="1548597"/>
    <lineage>
        <taxon>Bacteria</taxon>
        <taxon>Bacillati</taxon>
        <taxon>Bacillota</taxon>
        <taxon>Bacilli</taxon>
        <taxon>Bacillales</taxon>
        <taxon>Bacillaceae</taxon>
        <taxon>Anaerobacillus</taxon>
    </lineage>
</organism>
<comment type="caution">
    <text evidence="2">The sequence shown here is derived from an EMBL/GenBank/DDBJ whole genome shotgun (WGS) entry which is preliminary data.</text>
</comment>
<dbReference type="CDD" id="cd04179">
    <property type="entry name" value="DPM_DPG-synthase_like"/>
    <property type="match status" value="1"/>
</dbReference>
<evidence type="ECO:0000259" key="1">
    <source>
        <dbReference type="Pfam" id="PF00535"/>
    </source>
</evidence>
<dbReference type="Gene3D" id="3.90.550.10">
    <property type="entry name" value="Spore Coat Polysaccharide Biosynthesis Protein SpsA, Chain A"/>
    <property type="match status" value="1"/>
</dbReference>
<gene>
    <name evidence="2" type="ORF">DS745_05000</name>
</gene>
<dbReference type="InterPro" id="IPR029044">
    <property type="entry name" value="Nucleotide-diphossugar_trans"/>
</dbReference>
<dbReference type="Pfam" id="PF00535">
    <property type="entry name" value="Glycos_transf_2"/>
    <property type="match status" value="1"/>
</dbReference>
<dbReference type="EMBL" id="QOUX01000020">
    <property type="protein sequence ID" value="RXJ02964.1"/>
    <property type="molecule type" value="Genomic_DNA"/>
</dbReference>
<dbReference type="SUPFAM" id="SSF53448">
    <property type="entry name" value="Nucleotide-diphospho-sugar transferases"/>
    <property type="match status" value="1"/>
</dbReference>
<accession>A0A4Q0VWC1</accession>
<proteinExistence type="predicted"/>
<dbReference type="RefSeq" id="WP_129077180.1">
    <property type="nucleotide sequence ID" value="NZ_QOUX01000020.1"/>
</dbReference>